<dbReference type="AlphaFoldDB" id="A0A5R9GYY7"/>
<protein>
    <recommendedName>
        <fullName evidence="4">LytR/CpsA/Psr regulator C-terminal domain-containing protein</fullName>
    </recommendedName>
</protein>
<accession>A0A5R9GYY7</accession>
<proteinExistence type="predicted"/>
<dbReference type="EMBL" id="VBRY01000003">
    <property type="protein sequence ID" value="TLS68134.1"/>
    <property type="molecule type" value="Genomic_DNA"/>
</dbReference>
<comment type="caution">
    <text evidence="2">The sequence shown here is derived from an EMBL/GenBank/DDBJ whole genome shotgun (WGS) entry which is preliminary data.</text>
</comment>
<reference evidence="2 3" key="1">
    <citation type="journal article" date="2019" name="Appl. Environ. Microbiol.">
        <title>Environmental Evidence and Genomic Insight of Iron-oxidizing Bacteria Preference Towards More Corrosion Resistant Stainless Steel at Higher Salinities.</title>
        <authorList>
            <person name="Garrison C.E."/>
            <person name="Price K.A."/>
            <person name="Field E.K."/>
        </authorList>
    </citation>
    <scope>NUCLEOTIDE SEQUENCE [LARGE SCALE GENOMIC DNA]</scope>
    <source>
        <strain evidence="2 3">P3</strain>
    </source>
</reference>
<feature type="coiled-coil region" evidence="1">
    <location>
        <begin position="38"/>
        <end position="114"/>
    </location>
</feature>
<dbReference type="RefSeq" id="WP_138238470.1">
    <property type="nucleotide sequence ID" value="NZ_VBRY01000003.1"/>
</dbReference>
<sequence>MSEGKFAGSSQLVAMVLASAALVISVASAVVNYRQNHLANLESSLRDTKDQLQLAHNEMSDMKLKTIQQLVDAQVAISGRDKLTEENSQLKEELDSAHARIEMLEAQVRSLDDRLSRSGAAAANKLPVVGKKEAALPAAAPAVDKPAAVAGRAVDIDIYTSRVSSAVQKKVADGLKAKGYASKFPALPAGMGLTSATTVFYYDQGYKDEAESLVAVLGDIVGGRVILRKGTSSYPKNKLIVHLIGG</sequence>
<dbReference type="Proteomes" id="UP000306585">
    <property type="component" value="Unassembled WGS sequence"/>
</dbReference>
<name>A0A5R9GYY7_9PROT</name>
<evidence type="ECO:0000313" key="2">
    <source>
        <dbReference type="EMBL" id="TLS68134.1"/>
    </source>
</evidence>
<evidence type="ECO:0000256" key="1">
    <source>
        <dbReference type="SAM" id="Coils"/>
    </source>
</evidence>
<keyword evidence="1" id="KW-0175">Coiled coil</keyword>
<evidence type="ECO:0008006" key="4">
    <source>
        <dbReference type="Google" id="ProtNLM"/>
    </source>
</evidence>
<keyword evidence="3" id="KW-1185">Reference proteome</keyword>
<evidence type="ECO:0000313" key="3">
    <source>
        <dbReference type="Proteomes" id="UP000306585"/>
    </source>
</evidence>
<organism evidence="2 3">
    <name type="scientific">Mariprofundus erugo</name>
    <dbReference type="NCBI Taxonomy" id="2528639"/>
    <lineage>
        <taxon>Bacteria</taxon>
        <taxon>Pseudomonadati</taxon>
        <taxon>Pseudomonadota</taxon>
        <taxon>Candidatius Mariprofundia</taxon>
        <taxon>Mariprofundales</taxon>
        <taxon>Mariprofundaceae</taxon>
        <taxon>Mariprofundus</taxon>
    </lineage>
</organism>
<gene>
    <name evidence="2" type="ORF">FEF65_03825</name>
</gene>